<keyword evidence="3" id="KW-0687">Ribonucleoprotein</keyword>
<reference evidence="5" key="1">
    <citation type="journal article" date="2013" name="Environ. Microbiol.">
        <title>Microbiota from the distal guts of lean and obese adolescents exhibit partial functional redundancy besides clear differences in community structure.</title>
        <authorList>
            <person name="Ferrer M."/>
            <person name="Ruiz A."/>
            <person name="Lanza F."/>
            <person name="Haange S.B."/>
            <person name="Oberbach A."/>
            <person name="Till H."/>
            <person name="Bargiela R."/>
            <person name="Campoy C."/>
            <person name="Segura M.T."/>
            <person name="Richter M."/>
            <person name="von Bergen M."/>
            <person name="Seifert J."/>
            <person name="Suarez A."/>
        </authorList>
    </citation>
    <scope>NUCLEOTIDE SEQUENCE</scope>
</reference>
<sequence>VLYKNLIRVFIPISLSEVGRDEDVSSYKGKTIRFRVIENDERAKKIIGSVKDLVEEEKKAKEEEFWNNIEVGKKYTGTVTAISDYGAFVDIGGAQGLLHISEMTWGRNQNPRDILEVGQSIEVSVKELDKENKRFKLSYEKKGPNPWNKVEEKYHVGDVVKVKISKIMPFGAFAELEKGIEGLIHISQICERKIAKPEEELQVGQKVNAKIINIDFENKKIELSIRELEGTSQEYKENA</sequence>
<protein>
    <submittedName>
        <fullName evidence="5">RNA binding S1 domain protein</fullName>
    </submittedName>
</protein>
<organism evidence="5">
    <name type="scientific">human gut metagenome</name>
    <dbReference type="NCBI Taxonomy" id="408170"/>
    <lineage>
        <taxon>unclassified sequences</taxon>
        <taxon>metagenomes</taxon>
        <taxon>organismal metagenomes</taxon>
    </lineage>
</organism>
<feature type="domain" description="S1 motif" evidence="4">
    <location>
        <begin position="72"/>
        <end position="140"/>
    </location>
</feature>
<evidence type="ECO:0000256" key="3">
    <source>
        <dbReference type="ARBA" id="ARBA00023274"/>
    </source>
</evidence>
<name>K1SHW0_9ZZZZ</name>
<dbReference type="EMBL" id="AJWY01011207">
    <property type="protein sequence ID" value="EKC53380.1"/>
    <property type="molecule type" value="Genomic_DNA"/>
</dbReference>
<accession>K1SHW0</accession>
<dbReference type="FunFam" id="2.40.50.140:FF:000103">
    <property type="entry name" value="protein RRP5 homolog"/>
    <property type="match status" value="1"/>
</dbReference>
<dbReference type="SMART" id="SM00316">
    <property type="entry name" value="S1"/>
    <property type="match status" value="2"/>
</dbReference>
<dbReference type="PROSITE" id="PS50126">
    <property type="entry name" value="S1"/>
    <property type="match status" value="2"/>
</dbReference>
<dbReference type="Pfam" id="PF00575">
    <property type="entry name" value="S1"/>
    <property type="match status" value="2"/>
</dbReference>
<evidence type="ECO:0000256" key="1">
    <source>
        <dbReference type="ARBA" id="ARBA00006767"/>
    </source>
</evidence>
<dbReference type="InterPro" id="IPR012340">
    <property type="entry name" value="NA-bd_OB-fold"/>
</dbReference>
<dbReference type="InterPro" id="IPR050437">
    <property type="entry name" value="Ribos_protein_bS1-like"/>
</dbReference>
<evidence type="ECO:0000259" key="4">
    <source>
        <dbReference type="PROSITE" id="PS50126"/>
    </source>
</evidence>
<feature type="domain" description="S1 motif" evidence="4">
    <location>
        <begin position="157"/>
        <end position="226"/>
    </location>
</feature>
<dbReference type="AlphaFoldDB" id="K1SHW0"/>
<feature type="non-terminal residue" evidence="5">
    <location>
        <position position="1"/>
    </location>
</feature>
<dbReference type="CDD" id="cd05688">
    <property type="entry name" value="S1_RPS1_repeat_ec3"/>
    <property type="match status" value="1"/>
</dbReference>
<gene>
    <name evidence="5" type="ORF">LEA_16405</name>
</gene>
<dbReference type="PANTHER" id="PTHR10724:SF7">
    <property type="entry name" value="SMALL RIBOSOMAL SUBUNIT PROTEIN BS1C"/>
    <property type="match status" value="1"/>
</dbReference>
<dbReference type="GO" id="GO:0003729">
    <property type="term" value="F:mRNA binding"/>
    <property type="evidence" value="ECO:0007669"/>
    <property type="project" value="UniProtKB-ARBA"/>
</dbReference>
<dbReference type="GO" id="GO:0003735">
    <property type="term" value="F:structural constituent of ribosome"/>
    <property type="evidence" value="ECO:0007669"/>
    <property type="project" value="TreeGrafter"/>
</dbReference>
<comment type="similarity">
    <text evidence="1">Belongs to the bacterial ribosomal protein bS1 family.</text>
</comment>
<dbReference type="InterPro" id="IPR003029">
    <property type="entry name" value="S1_domain"/>
</dbReference>
<dbReference type="PANTHER" id="PTHR10724">
    <property type="entry name" value="30S RIBOSOMAL PROTEIN S1"/>
    <property type="match status" value="1"/>
</dbReference>
<dbReference type="PRINTS" id="PR00681">
    <property type="entry name" value="RIBOSOMALS1"/>
</dbReference>
<dbReference type="GO" id="GO:0006412">
    <property type="term" value="P:translation"/>
    <property type="evidence" value="ECO:0007669"/>
    <property type="project" value="TreeGrafter"/>
</dbReference>
<dbReference type="SUPFAM" id="SSF50249">
    <property type="entry name" value="Nucleic acid-binding proteins"/>
    <property type="match status" value="3"/>
</dbReference>
<dbReference type="InterPro" id="IPR035104">
    <property type="entry name" value="Ribosomal_protein_S1-like"/>
</dbReference>
<evidence type="ECO:0000313" key="5">
    <source>
        <dbReference type="EMBL" id="EKC53380.1"/>
    </source>
</evidence>
<dbReference type="FunFam" id="2.40.50.140:FF:000051">
    <property type="entry name" value="RNA-binding transcriptional accessory protein"/>
    <property type="match status" value="1"/>
</dbReference>
<evidence type="ECO:0000256" key="2">
    <source>
        <dbReference type="ARBA" id="ARBA00022980"/>
    </source>
</evidence>
<keyword evidence="2" id="KW-0689">Ribosomal protein</keyword>
<proteinExistence type="inferred from homology"/>
<dbReference type="Gene3D" id="2.40.50.140">
    <property type="entry name" value="Nucleic acid-binding proteins"/>
    <property type="match status" value="2"/>
</dbReference>
<dbReference type="GO" id="GO:0005737">
    <property type="term" value="C:cytoplasm"/>
    <property type="evidence" value="ECO:0007669"/>
    <property type="project" value="UniProtKB-ARBA"/>
</dbReference>
<comment type="caution">
    <text evidence="5">The sequence shown here is derived from an EMBL/GenBank/DDBJ whole genome shotgun (WGS) entry which is preliminary data.</text>
</comment>